<sequence length="270" mass="29898">MQACVSQLPPARDSDDRVFTTSHAVIQLDGASAFVPVPVPPARYADELGGSLRDRLEREPGSELPTVLADAIADVAHRLELRPGRSPSSTVTILREHADWIDILVLGDNLVVLPRTVLTDDRLSTLDLAPSRRYRQRLAEGSGFDDTHSTILRELQTQQAVRRNRPGGYWIAETDPDAAHHAVVHRCPADDVPWAVLATDGAYKPIRHLGLDDWPRLAAMDEDAIHRILARCEDWERHSDPAAQELPRAKRHDDKSLVVLRRSGAPSSTA</sequence>
<gene>
    <name evidence="2" type="ORF">ACFSUT_13145</name>
</gene>
<organism evidence="2 3">
    <name type="scientific">Amycolatopsis albidoflavus</name>
    <dbReference type="NCBI Taxonomy" id="102226"/>
    <lineage>
        <taxon>Bacteria</taxon>
        <taxon>Bacillati</taxon>
        <taxon>Actinomycetota</taxon>
        <taxon>Actinomycetes</taxon>
        <taxon>Pseudonocardiales</taxon>
        <taxon>Pseudonocardiaceae</taxon>
        <taxon>Amycolatopsis</taxon>
    </lineage>
</organism>
<protein>
    <submittedName>
        <fullName evidence="2">Uncharacterized protein</fullName>
    </submittedName>
</protein>
<keyword evidence="3" id="KW-1185">Reference proteome</keyword>
<evidence type="ECO:0000256" key="1">
    <source>
        <dbReference type="SAM" id="MobiDB-lite"/>
    </source>
</evidence>
<proteinExistence type="predicted"/>
<dbReference type="EMBL" id="JBHUKQ010000010">
    <property type="protein sequence ID" value="MFD2481224.1"/>
    <property type="molecule type" value="Genomic_DNA"/>
</dbReference>
<name>A0ABW5HW98_9PSEU</name>
<evidence type="ECO:0000313" key="3">
    <source>
        <dbReference type="Proteomes" id="UP001597542"/>
    </source>
</evidence>
<dbReference type="RefSeq" id="WP_344274525.1">
    <property type="nucleotide sequence ID" value="NZ_BAAAHV010000011.1"/>
</dbReference>
<accession>A0ABW5HW98</accession>
<feature type="compositionally biased region" description="Basic and acidic residues" evidence="1">
    <location>
        <begin position="247"/>
        <end position="256"/>
    </location>
</feature>
<reference evidence="3" key="1">
    <citation type="journal article" date="2019" name="Int. J. Syst. Evol. Microbiol.">
        <title>The Global Catalogue of Microorganisms (GCM) 10K type strain sequencing project: providing services to taxonomists for standard genome sequencing and annotation.</title>
        <authorList>
            <consortium name="The Broad Institute Genomics Platform"/>
            <consortium name="The Broad Institute Genome Sequencing Center for Infectious Disease"/>
            <person name="Wu L."/>
            <person name="Ma J."/>
        </authorList>
    </citation>
    <scope>NUCLEOTIDE SEQUENCE [LARGE SCALE GENOMIC DNA]</scope>
    <source>
        <strain evidence="3">CGMCC 4.7638</strain>
    </source>
</reference>
<evidence type="ECO:0000313" key="2">
    <source>
        <dbReference type="EMBL" id="MFD2481224.1"/>
    </source>
</evidence>
<dbReference type="Proteomes" id="UP001597542">
    <property type="component" value="Unassembled WGS sequence"/>
</dbReference>
<comment type="caution">
    <text evidence="2">The sequence shown here is derived from an EMBL/GenBank/DDBJ whole genome shotgun (WGS) entry which is preliminary data.</text>
</comment>
<feature type="region of interest" description="Disordered" evidence="1">
    <location>
        <begin position="241"/>
        <end position="270"/>
    </location>
</feature>